<keyword evidence="1" id="KW-0521">NADP</keyword>
<evidence type="ECO:0000256" key="1">
    <source>
        <dbReference type="RuleBase" id="RU363097"/>
    </source>
</evidence>
<evidence type="ECO:0000259" key="2">
    <source>
        <dbReference type="Pfam" id="PF07993"/>
    </source>
</evidence>
<keyword evidence="1" id="KW-0560">Oxidoreductase</keyword>
<dbReference type="InterPro" id="IPR013120">
    <property type="entry name" value="FAR_NAD-bd"/>
</dbReference>
<dbReference type="GO" id="GO:0080019">
    <property type="term" value="F:alcohol-forming very long-chain fatty acyl-CoA reductase activity"/>
    <property type="evidence" value="ECO:0007669"/>
    <property type="project" value="InterPro"/>
</dbReference>
<protein>
    <recommendedName>
        <fullName evidence="1">Fatty acyl-CoA reductase</fullName>
        <ecNumber evidence="1">1.2.1.84</ecNumber>
    </recommendedName>
</protein>
<dbReference type="PANTHER" id="PTHR11011:SF99">
    <property type="entry name" value="FATTY ACYL-COA REDUCTASE 3"/>
    <property type="match status" value="1"/>
</dbReference>
<comment type="caution">
    <text evidence="3">The sequence shown here is derived from an EMBL/GenBank/DDBJ whole genome shotgun (WGS) entry which is preliminary data.</text>
</comment>
<dbReference type="Pfam" id="PF07993">
    <property type="entry name" value="NAD_binding_4"/>
    <property type="match status" value="1"/>
</dbReference>
<sequence length="144" mass="16612">MWRDIEIAVNTTATIKFDKRYDIALSTNTLGAKNILELNVHIDRLAIRYGKGKIPCFIGDSELVIYLISVDMVENAMVVAAIFNANQPSQYICHVSKLLRKPLKSIKLRDYGHEYFSRYPWINEHGKPMKVTMPIIFSTMESFR</sequence>
<feature type="domain" description="Thioester reductase (TE)" evidence="2">
    <location>
        <begin position="3"/>
        <end position="45"/>
    </location>
</feature>
<keyword evidence="4" id="KW-1185">Reference proteome</keyword>
<reference evidence="3 4" key="1">
    <citation type="journal article" date="2020" name="IScience">
        <title>Genome Sequencing of the Endangered Kingdonia uniflora (Circaeasteraceae, Ranunculales) Reveals Potential Mechanisms of Evolutionary Specialization.</title>
        <authorList>
            <person name="Sun Y."/>
            <person name="Deng T."/>
            <person name="Zhang A."/>
            <person name="Moore M.J."/>
            <person name="Landis J.B."/>
            <person name="Lin N."/>
            <person name="Zhang H."/>
            <person name="Zhang X."/>
            <person name="Huang J."/>
            <person name="Zhang X."/>
            <person name="Sun H."/>
            <person name="Wang H."/>
        </authorList>
    </citation>
    <scope>NUCLEOTIDE SEQUENCE [LARGE SCALE GENOMIC DNA]</scope>
    <source>
        <strain evidence="3">TB1705</strain>
        <tissue evidence="3">Leaf</tissue>
    </source>
</reference>
<keyword evidence="1" id="KW-0443">Lipid metabolism</keyword>
<dbReference type="GO" id="GO:0010345">
    <property type="term" value="P:suberin biosynthetic process"/>
    <property type="evidence" value="ECO:0007669"/>
    <property type="project" value="TreeGrafter"/>
</dbReference>
<evidence type="ECO:0000313" key="3">
    <source>
        <dbReference type="EMBL" id="KAF6177015.1"/>
    </source>
</evidence>
<dbReference type="GO" id="GO:0102965">
    <property type="term" value="F:alcohol-forming long-chain fatty acyl-CoA reductase activity"/>
    <property type="evidence" value="ECO:0007669"/>
    <property type="project" value="UniProtKB-EC"/>
</dbReference>
<dbReference type="EMBL" id="JACGCM010000006">
    <property type="protein sequence ID" value="KAF6177015.1"/>
    <property type="molecule type" value="Genomic_DNA"/>
</dbReference>
<name>A0A7J7PC38_9MAGN</name>
<dbReference type="GO" id="GO:0035336">
    <property type="term" value="P:long-chain fatty-acyl-CoA metabolic process"/>
    <property type="evidence" value="ECO:0007669"/>
    <property type="project" value="TreeGrafter"/>
</dbReference>
<comment type="catalytic activity">
    <reaction evidence="1">
        <text>a long-chain fatty acyl-CoA + 2 NADPH + 2 H(+) = a long-chain primary fatty alcohol + 2 NADP(+) + CoA</text>
        <dbReference type="Rhea" id="RHEA:52716"/>
        <dbReference type="ChEBI" id="CHEBI:15378"/>
        <dbReference type="ChEBI" id="CHEBI:57287"/>
        <dbReference type="ChEBI" id="CHEBI:57783"/>
        <dbReference type="ChEBI" id="CHEBI:58349"/>
        <dbReference type="ChEBI" id="CHEBI:77396"/>
        <dbReference type="ChEBI" id="CHEBI:83139"/>
        <dbReference type="EC" id="1.2.1.84"/>
    </reaction>
</comment>
<dbReference type="PANTHER" id="PTHR11011">
    <property type="entry name" value="MALE STERILITY PROTEIN 2-RELATED"/>
    <property type="match status" value="1"/>
</dbReference>
<dbReference type="InterPro" id="IPR026055">
    <property type="entry name" value="FAR"/>
</dbReference>
<dbReference type="EC" id="1.2.1.84" evidence="1"/>
<comment type="similarity">
    <text evidence="1">Belongs to the fatty acyl-CoA reductase family.</text>
</comment>
<dbReference type="Proteomes" id="UP000541444">
    <property type="component" value="Unassembled WGS sequence"/>
</dbReference>
<evidence type="ECO:0000313" key="4">
    <source>
        <dbReference type="Proteomes" id="UP000541444"/>
    </source>
</evidence>
<organism evidence="3 4">
    <name type="scientific">Kingdonia uniflora</name>
    <dbReference type="NCBI Taxonomy" id="39325"/>
    <lineage>
        <taxon>Eukaryota</taxon>
        <taxon>Viridiplantae</taxon>
        <taxon>Streptophyta</taxon>
        <taxon>Embryophyta</taxon>
        <taxon>Tracheophyta</taxon>
        <taxon>Spermatophyta</taxon>
        <taxon>Magnoliopsida</taxon>
        <taxon>Ranunculales</taxon>
        <taxon>Circaeasteraceae</taxon>
        <taxon>Kingdonia</taxon>
    </lineage>
</organism>
<gene>
    <name evidence="3" type="ORF">GIB67_040913</name>
</gene>
<keyword evidence="1" id="KW-0444">Lipid biosynthesis</keyword>
<dbReference type="AlphaFoldDB" id="A0A7J7PC38"/>
<comment type="function">
    <text evidence="1">Catalyzes the reduction of fatty acyl-CoA to fatty alcohols.</text>
</comment>
<dbReference type="OrthoDB" id="429813at2759"/>
<accession>A0A7J7PC38</accession>
<proteinExistence type="inferred from homology"/>